<dbReference type="PANTHER" id="PTHR22916">
    <property type="entry name" value="GLYCOSYLTRANSFERASE"/>
    <property type="match status" value="1"/>
</dbReference>
<proteinExistence type="predicted"/>
<evidence type="ECO:0000313" key="3">
    <source>
        <dbReference type="Proteomes" id="UP000178517"/>
    </source>
</evidence>
<dbReference type="InterPro" id="IPR001173">
    <property type="entry name" value="Glyco_trans_2-like"/>
</dbReference>
<reference evidence="2 3" key="1">
    <citation type="journal article" date="2016" name="Nat. Commun.">
        <title>Thousands of microbial genomes shed light on interconnected biogeochemical processes in an aquifer system.</title>
        <authorList>
            <person name="Anantharaman K."/>
            <person name="Brown C.T."/>
            <person name="Hug L.A."/>
            <person name="Sharon I."/>
            <person name="Castelle C.J."/>
            <person name="Probst A.J."/>
            <person name="Thomas B.C."/>
            <person name="Singh A."/>
            <person name="Wilkins M.J."/>
            <person name="Karaoz U."/>
            <person name="Brodie E.L."/>
            <person name="Williams K.H."/>
            <person name="Hubbard S.S."/>
            <person name="Banfield J.F."/>
        </authorList>
    </citation>
    <scope>NUCLEOTIDE SEQUENCE [LARGE SCALE GENOMIC DNA]</scope>
</reference>
<gene>
    <name evidence="2" type="ORF">A3A04_00540</name>
</gene>
<dbReference type="AlphaFoldDB" id="A0A1G1ZQL6"/>
<dbReference type="InterPro" id="IPR029044">
    <property type="entry name" value="Nucleotide-diphossugar_trans"/>
</dbReference>
<comment type="caution">
    <text evidence="2">The sequence shown here is derived from an EMBL/GenBank/DDBJ whole genome shotgun (WGS) entry which is preliminary data.</text>
</comment>
<protein>
    <recommendedName>
        <fullName evidence="1">Glycosyltransferase 2-like domain-containing protein</fullName>
    </recommendedName>
</protein>
<accession>A0A1G1ZQL6</accession>
<dbReference type="STRING" id="1798406.A3A04_00540"/>
<sequence>MSQSPKVTVLMATYNRAHLVRAAIKSVQSQHFVDWEFIITDDGSADATPHEIAVWQNKEPRIIYIRSEVNQGISKNYNQGLHKARGKYIAMIDDDDPWISVNKLTRQVDFLEKNPEYVGCGGGVVVVNEEGKELYRYLKPESDQEIRHYMLFSNPMANSTTMFRLEVARKVGFYDDSIRYSGDRDFWLKMGLEGKLYNFPEYFSYYTMTGMNTSILKLRPHLKTSLLVMRRYRWEYPGYYRALIINYIQYWYSFLPIFIRNKIHTTLAQAKRRLFK</sequence>
<dbReference type="GO" id="GO:0016758">
    <property type="term" value="F:hexosyltransferase activity"/>
    <property type="evidence" value="ECO:0007669"/>
    <property type="project" value="UniProtKB-ARBA"/>
</dbReference>
<dbReference type="SUPFAM" id="SSF53448">
    <property type="entry name" value="Nucleotide-diphospho-sugar transferases"/>
    <property type="match status" value="1"/>
</dbReference>
<organism evidence="2 3">
    <name type="scientific">Candidatus Harrisonbacteria bacterium RIFCSPLOWO2_01_FULL_40_28</name>
    <dbReference type="NCBI Taxonomy" id="1798406"/>
    <lineage>
        <taxon>Bacteria</taxon>
        <taxon>Candidatus Harrisoniibacteriota</taxon>
    </lineage>
</organism>
<dbReference type="Pfam" id="PF00535">
    <property type="entry name" value="Glycos_transf_2"/>
    <property type="match status" value="1"/>
</dbReference>
<dbReference type="EMBL" id="MHJI01000010">
    <property type="protein sequence ID" value="OGY66040.1"/>
    <property type="molecule type" value="Genomic_DNA"/>
</dbReference>
<dbReference type="PANTHER" id="PTHR22916:SF3">
    <property type="entry name" value="UDP-GLCNAC:BETAGAL BETA-1,3-N-ACETYLGLUCOSAMINYLTRANSFERASE-LIKE PROTEIN 1"/>
    <property type="match status" value="1"/>
</dbReference>
<evidence type="ECO:0000259" key="1">
    <source>
        <dbReference type="Pfam" id="PF00535"/>
    </source>
</evidence>
<feature type="domain" description="Glycosyltransferase 2-like" evidence="1">
    <location>
        <begin position="8"/>
        <end position="144"/>
    </location>
</feature>
<evidence type="ECO:0000313" key="2">
    <source>
        <dbReference type="EMBL" id="OGY66040.1"/>
    </source>
</evidence>
<dbReference type="Gene3D" id="3.90.550.10">
    <property type="entry name" value="Spore Coat Polysaccharide Biosynthesis Protein SpsA, Chain A"/>
    <property type="match status" value="1"/>
</dbReference>
<dbReference type="Proteomes" id="UP000178517">
    <property type="component" value="Unassembled WGS sequence"/>
</dbReference>
<name>A0A1G1ZQL6_9BACT</name>